<dbReference type="EMBL" id="AZBU02000006">
    <property type="protein sequence ID" value="TKR73539.1"/>
    <property type="molecule type" value="Genomic_DNA"/>
</dbReference>
<reference evidence="2 3" key="2">
    <citation type="journal article" date="2019" name="G3 (Bethesda)">
        <title>Hybrid Assembly of the Genome of the Entomopathogenic Nematode Steinernema carpocapsae Identifies the X-Chromosome.</title>
        <authorList>
            <person name="Serra L."/>
            <person name="Macchietto M."/>
            <person name="Macias-Munoz A."/>
            <person name="McGill C.J."/>
            <person name="Rodriguez I.M."/>
            <person name="Rodriguez B."/>
            <person name="Murad R."/>
            <person name="Mortazavi A."/>
        </authorList>
    </citation>
    <scope>NUCLEOTIDE SEQUENCE [LARGE SCALE GENOMIC DNA]</scope>
    <source>
        <strain evidence="2 3">ALL</strain>
    </source>
</reference>
<evidence type="ECO:0000313" key="2">
    <source>
        <dbReference type="EMBL" id="TKR73539.1"/>
    </source>
</evidence>
<keyword evidence="1" id="KW-0732">Signal</keyword>
<dbReference type="OrthoDB" id="5850529at2759"/>
<feature type="signal peptide" evidence="1">
    <location>
        <begin position="1"/>
        <end position="33"/>
    </location>
</feature>
<gene>
    <name evidence="2" type="ORF">L596_020838</name>
</gene>
<evidence type="ECO:0000256" key="1">
    <source>
        <dbReference type="SAM" id="SignalP"/>
    </source>
</evidence>
<organism evidence="2 3">
    <name type="scientific">Steinernema carpocapsae</name>
    <name type="common">Entomopathogenic nematode</name>
    <dbReference type="NCBI Taxonomy" id="34508"/>
    <lineage>
        <taxon>Eukaryota</taxon>
        <taxon>Metazoa</taxon>
        <taxon>Ecdysozoa</taxon>
        <taxon>Nematoda</taxon>
        <taxon>Chromadorea</taxon>
        <taxon>Rhabditida</taxon>
        <taxon>Tylenchina</taxon>
        <taxon>Panagrolaimomorpha</taxon>
        <taxon>Strongyloidoidea</taxon>
        <taxon>Steinernematidae</taxon>
        <taxon>Steinernema</taxon>
    </lineage>
</organism>
<evidence type="ECO:0000313" key="3">
    <source>
        <dbReference type="Proteomes" id="UP000298663"/>
    </source>
</evidence>
<dbReference type="Proteomes" id="UP000298663">
    <property type="component" value="Unassembled WGS sequence"/>
</dbReference>
<dbReference type="AlphaFoldDB" id="A0A4U5MUQ5"/>
<proteinExistence type="predicted"/>
<comment type="caution">
    <text evidence="2">The sequence shown here is derived from an EMBL/GenBank/DDBJ whole genome shotgun (WGS) entry which is preliminary data.</text>
</comment>
<protein>
    <submittedName>
        <fullName evidence="2">Uncharacterized protein</fullName>
    </submittedName>
</protein>
<accession>A0A4U5MUQ5</accession>
<reference evidence="2 3" key="1">
    <citation type="journal article" date="2015" name="Genome Biol.">
        <title>Comparative genomics of Steinernema reveals deeply conserved gene regulatory networks.</title>
        <authorList>
            <person name="Dillman A.R."/>
            <person name="Macchietto M."/>
            <person name="Porter C.F."/>
            <person name="Rogers A."/>
            <person name="Williams B."/>
            <person name="Antoshechkin I."/>
            <person name="Lee M.M."/>
            <person name="Goodwin Z."/>
            <person name="Lu X."/>
            <person name="Lewis E.E."/>
            <person name="Goodrich-Blair H."/>
            <person name="Stock S.P."/>
            <person name="Adams B.J."/>
            <person name="Sternberg P.W."/>
            <person name="Mortazavi A."/>
        </authorList>
    </citation>
    <scope>NUCLEOTIDE SEQUENCE [LARGE SCALE GENOMIC DNA]</scope>
    <source>
        <strain evidence="2 3">ALL</strain>
    </source>
</reference>
<name>A0A4U5MUQ5_STECR</name>
<keyword evidence="3" id="KW-1185">Reference proteome</keyword>
<sequence length="140" mass="15644">MDIKGGRSTSRTSFTMDVKIFFLLLGLASVSLQQVPIGDCNTAPSLLTLYNGNMTIFYQSSHYYLLTNVGAQARNFYPFLLRIQRQIIMNNAVPVAQKIQQITTNITAYIGSNTNRANFLYNIPLISWGNYRQFTACGGA</sequence>
<feature type="chain" id="PRO_5021028591" evidence="1">
    <location>
        <begin position="34"/>
        <end position="140"/>
    </location>
</feature>